<comment type="caution">
    <text evidence="7">The sequence shown here is derived from an EMBL/GenBank/DDBJ whole genome shotgun (WGS) entry which is preliminary data.</text>
</comment>
<evidence type="ECO:0000313" key="8">
    <source>
        <dbReference type="Proteomes" id="UP000599109"/>
    </source>
</evidence>
<feature type="transmembrane region" description="Helical" evidence="5">
    <location>
        <begin position="254"/>
        <end position="272"/>
    </location>
</feature>
<dbReference type="Gene3D" id="1.20.1250.20">
    <property type="entry name" value="MFS general substrate transporter like domains"/>
    <property type="match status" value="2"/>
</dbReference>
<dbReference type="GO" id="GO:0016020">
    <property type="term" value="C:membrane"/>
    <property type="evidence" value="ECO:0007669"/>
    <property type="project" value="UniProtKB-SubCell"/>
</dbReference>
<protein>
    <submittedName>
        <fullName evidence="7">MFS transporter</fullName>
    </submittedName>
</protein>
<evidence type="ECO:0000256" key="5">
    <source>
        <dbReference type="SAM" id="Phobius"/>
    </source>
</evidence>
<dbReference type="PANTHER" id="PTHR11662:SF399">
    <property type="entry name" value="FI19708P1-RELATED"/>
    <property type="match status" value="1"/>
</dbReference>
<keyword evidence="3 5" id="KW-1133">Transmembrane helix</keyword>
<feature type="transmembrane region" description="Helical" evidence="5">
    <location>
        <begin position="385"/>
        <end position="405"/>
    </location>
</feature>
<sequence length="445" mass="47684">MTTGDIPLKNPPAVAIDVPLADSAAPTKVRWKIFLMMLFLISINYIDRASLSVAMPLIAKEFDIGPATQGLLLSSFFWTYAFMQIPGGMLADRYGPRAVIAGATVGWGIFQAIAAACTGWVSLLVTRLGLGAAEAPIYPAGGKLNGIWMTQNERGRGATLLDGGAPLGAALGAILISGLIATFGSWRMSFVVAGVGTVIAGWFAWRYIRNHPREHDDVNEAEARYIEAAHAQDALAAPASASGRVLDFFRYRSTWGMFFGWMCFNALFYGLLTWMPNYLSKVHGFDIKQMGGAVFIMFFSGFVGEMIGGWIADKWKAAGASQAKVLRTLFGIASVIATVAIYSVAKIKDPVSVVVLLSVTLFFLRWCGLFWCIPSILGTKDRVGFLGGTMNLGGNCAGIGVPILVGVIVETTGSYDMAMMLFAAAGAGLFVCSTLLIDYSRKLPV</sequence>
<evidence type="ECO:0000256" key="2">
    <source>
        <dbReference type="ARBA" id="ARBA00022692"/>
    </source>
</evidence>
<dbReference type="EMBL" id="JAEQNE010000001">
    <property type="protein sequence ID" value="MBL0390065.1"/>
    <property type="molecule type" value="Genomic_DNA"/>
</dbReference>
<keyword evidence="2 5" id="KW-0812">Transmembrane</keyword>
<dbReference type="InterPro" id="IPR011701">
    <property type="entry name" value="MFS"/>
</dbReference>
<feature type="transmembrane region" description="Helical" evidence="5">
    <location>
        <begin position="417"/>
        <end position="437"/>
    </location>
</feature>
<proteinExistence type="predicted"/>
<feature type="transmembrane region" description="Helical" evidence="5">
    <location>
        <begin position="105"/>
        <end position="125"/>
    </location>
</feature>
<evidence type="ECO:0000313" key="7">
    <source>
        <dbReference type="EMBL" id="MBL0390065.1"/>
    </source>
</evidence>
<dbReference type="InterPro" id="IPR050382">
    <property type="entry name" value="MFS_Na/Anion_cotransporter"/>
</dbReference>
<feature type="transmembrane region" description="Helical" evidence="5">
    <location>
        <begin position="292"/>
        <end position="313"/>
    </location>
</feature>
<feature type="transmembrane region" description="Helical" evidence="5">
    <location>
        <begin position="67"/>
        <end position="85"/>
    </location>
</feature>
<feature type="transmembrane region" description="Helical" evidence="5">
    <location>
        <begin position="351"/>
        <end position="373"/>
    </location>
</feature>
<comment type="subcellular location">
    <subcellularLocation>
        <location evidence="1">Membrane</location>
        <topology evidence="1">Multi-pass membrane protein</topology>
    </subcellularLocation>
</comment>
<dbReference type="SUPFAM" id="SSF103473">
    <property type="entry name" value="MFS general substrate transporter"/>
    <property type="match status" value="1"/>
</dbReference>
<reference evidence="7 8" key="1">
    <citation type="journal article" date="2017" name="Int. J. Syst. Evol. Microbiol.">
        <title>Ramlibacter monticola sp. nov., isolated from forest soil.</title>
        <authorList>
            <person name="Chaudhary D.K."/>
            <person name="Kim J."/>
        </authorList>
    </citation>
    <scope>NUCLEOTIDE SEQUENCE [LARGE SCALE GENOMIC DNA]</scope>
    <source>
        <strain evidence="7 8">KACC 19175</strain>
    </source>
</reference>
<feature type="domain" description="Major facilitator superfamily (MFS) profile" evidence="6">
    <location>
        <begin position="33"/>
        <end position="441"/>
    </location>
</feature>
<evidence type="ECO:0000259" key="6">
    <source>
        <dbReference type="PROSITE" id="PS50850"/>
    </source>
</evidence>
<name>A0A936YTQ7_9BURK</name>
<dbReference type="Proteomes" id="UP000599109">
    <property type="component" value="Unassembled WGS sequence"/>
</dbReference>
<keyword evidence="4 5" id="KW-0472">Membrane</keyword>
<dbReference type="Pfam" id="PF07690">
    <property type="entry name" value="MFS_1"/>
    <property type="match status" value="1"/>
</dbReference>
<dbReference type="AlphaFoldDB" id="A0A936YTQ7"/>
<evidence type="ECO:0000256" key="1">
    <source>
        <dbReference type="ARBA" id="ARBA00004141"/>
    </source>
</evidence>
<dbReference type="GO" id="GO:0022857">
    <property type="term" value="F:transmembrane transporter activity"/>
    <property type="evidence" value="ECO:0007669"/>
    <property type="project" value="InterPro"/>
</dbReference>
<dbReference type="PROSITE" id="PS50850">
    <property type="entry name" value="MFS"/>
    <property type="match status" value="1"/>
</dbReference>
<evidence type="ECO:0000256" key="3">
    <source>
        <dbReference type="ARBA" id="ARBA00022989"/>
    </source>
</evidence>
<dbReference type="CDD" id="cd17319">
    <property type="entry name" value="MFS_ExuT_GudP_like"/>
    <property type="match status" value="1"/>
</dbReference>
<dbReference type="InterPro" id="IPR036259">
    <property type="entry name" value="MFS_trans_sf"/>
</dbReference>
<feature type="transmembrane region" description="Helical" evidence="5">
    <location>
        <begin position="29"/>
        <end position="46"/>
    </location>
</feature>
<feature type="transmembrane region" description="Helical" evidence="5">
    <location>
        <begin position="186"/>
        <end position="205"/>
    </location>
</feature>
<dbReference type="PANTHER" id="PTHR11662">
    <property type="entry name" value="SOLUTE CARRIER FAMILY 17"/>
    <property type="match status" value="1"/>
</dbReference>
<accession>A0A936YTQ7</accession>
<feature type="transmembrane region" description="Helical" evidence="5">
    <location>
        <begin position="325"/>
        <end position="345"/>
    </location>
</feature>
<organism evidence="7 8">
    <name type="scientific">Ramlibacter monticola</name>
    <dbReference type="NCBI Taxonomy" id="1926872"/>
    <lineage>
        <taxon>Bacteria</taxon>
        <taxon>Pseudomonadati</taxon>
        <taxon>Pseudomonadota</taxon>
        <taxon>Betaproteobacteria</taxon>
        <taxon>Burkholderiales</taxon>
        <taxon>Comamonadaceae</taxon>
        <taxon>Ramlibacter</taxon>
    </lineage>
</organism>
<dbReference type="InterPro" id="IPR020846">
    <property type="entry name" value="MFS_dom"/>
</dbReference>
<evidence type="ECO:0000256" key="4">
    <source>
        <dbReference type="ARBA" id="ARBA00023136"/>
    </source>
</evidence>
<keyword evidence="8" id="KW-1185">Reference proteome</keyword>
<feature type="transmembrane region" description="Helical" evidence="5">
    <location>
        <begin position="159"/>
        <end position="180"/>
    </location>
</feature>
<gene>
    <name evidence="7" type="ORF">JJ685_02805</name>
</gene>